<reference evidence="5" key="1">
    <citation type="journal article" date="2020" name="Nat. Commun.">
        <title>Genome assembly of wild tea tree DASZ reveals pedigree and selection history of tea varieties.</title>
        <authorList>
            <person name="Zhang W."/>
            <person name="Zhang Y."/>
            <person name="Qiu H."/>
            <person name="Guo Y."/>
            <person name="Wan H."/>
            <person name="Zhang X."/>
            <person name="Scossa F."/>
            <person name="Alseekh S."/>
            <person name="Zhang Q."/>
            <person name="Wang P."/>
            <person name="Xu L."/>
            <person name="Schmidt M.H."/>
            <person name="Jia X."/>
            <person name="Li D."/>
            <person name="Zhu A."/>
            <person name="Guo F."/>
            <person name="Chen W."/>
            <person name="Ni D."/>
            <person name="Usadel B."/>
            <person name="Fernie A.R."/>
            <person name="Wen W."/>
        </authorList>
    </citation>
    <scope>NUCLEOTIDE SEQUENCE [LARGE SCALE GENOMIC DNA]</scope>
    <source>
        <strain evidence="5">cv. G240</strain>
    </source>
</reference>
<dbReference type="InterPro" id="IPR011990">
    <property type="entry name" value="TPR-like_helical_dom_sf"/>
</dbReference>
<name>A0A7J7HUF6_CAMSI</name>
<dbReference type="PANTHER" id="PTHR45883">
    <property type="entry name" value="HSC70-INTERACTING PROTEIN"/>
    <property type="match status" value="1"/>
</dbReference>
<keyword evidence="2" id="KW-0802">TPR repeat</keyword>
<accession>A0A7J7HUF6</accession>
<evidence type="ECO:0000256" key="1">
    <source>
        <dbReference type="ARBA" id="ARBA00022737"/>
    </source>
</evidence>
<dbReference type="GO" id="GO:0000118">
    <property type="term" value="C:histone deacetylase complex"/>
    <property type="evidence" value="ECO:0007669"/>
    <property type="project" value="TreeGrafter"/>
</dbReference>
<sequence length="225" mass="25417">MTLCTCNLSHSAHAYPDASAVTVATAVAGRSDQLNRVTENWDAAQDEKAKAIEATSEDSAKGYKSRGMAWAMLEAAKGLHLASKLDYDEEISVVLKKVEPNAQKIEERCRKHEKLHKEQEERKIERERQRHHAEAQEWVSKDDALKMYSSMVTLQTMDTIFYKAQRQGIKWSAVSCCKNGVLLAAAVAAIQNRGNPNCMAYFELPKRDAKKSGYNYYGNLYHAKW</sequence>
<evidence type="ECO:0000313" key="5">
    <source>
        <dbReference type="Proteomes" id="UP000593564"/>
    </source>
</evidence>
<dbReference type="AlphaFoldDB" id="A0A7J7HUF6"/>
<dbReference type="Gene3D" id="1.25.40.10">
    <property type="entry name" value="Tetratricopeptide repeat domain"/>
    <property type="match status" value="1"/>
</dbReference>
<comment type="caution">
    <text evidence="4">The sequence shown here is derived from an EMBL/GenBank/DDBJ whole genome shotgun (WGS) entry which is preliminary data.</text>
</comment>
<organism evidence="4 5">
    <name type="scientific">Camellia sinensis</name>
    <name type="common">Tea plant</name>
    <name type="synonym">Thea sinensis</name>
    <dbReference type="NCBI Taxonomy" id="4442"/>
    <lineage>
        <taxon>Eukaryota</taxon>
        <taxon>Viridiplantae</taxon>
        <taxon>Streptophyta</taxon>
        <taxon>Embryophyta</taxon>
        <taxon>Tracheophyta</taxon>
        <taxon>Spermatophyta</taxon>
        <taxon>Magnoliopsida</taxon>
        <taxon>eudicotyledons</taxon>
        <taxon>Gunneridae</taxon>
        <taxon>Pentapetalae</taxon>
        <taxon>asterids</taxon>
        <taxon>Ericales</taxon>
        <taxon>Theaceae</taxon>
        <taxon>Camellia</taxon>
    </lineage>
</organism>
<keyword evidence="3" id="KW-0175">Coiled coil</keyword>
<protein>
    <submittedName>
        <fullName evidence="4">Uncharacterized protein</fullName>
    </submittedName>
</protein>
<evidence type="ECO:0000256" key="2">
    <source>
        <dbReference type="ARBA" id="ARBA00022803"/>
    </source>
</evidence>
<dbReference type="Proteomes" id="UP000593564">
    <property type="component" value="Unassembled WGS sequence"/>
</dbReference>
<gene>
    <name evidence="4" type="ORF">HYC85_008991</name>
</gene>
<evidence type="ECO:0000256" key="3">
    <source>
        <dbReference type="SAM" id="Coils"/>
    </source>
</evidence>
<keyword evidence="5" id="KW-1185">Reference proteome</keyword>
<dbReference type="PANTHER" id="PTHR45883:SF2">
    <property type="entry name" value="HSC70-INTERACTING PROTEIN"/>
    <property type="match status" value="1"/>
</dbReference>
<feature type="coiled-coil region" evidence="3">
    <location>
        <begin position="102"/>
        <end position="137"/>
    </location>
</feature>
<dbReference type="GO" id="GO:0030544">
    <property type="term" value="F:Hsp70 protein binding"/>
    <property type="evidence" value="ECO:0007669"/>
    <property type="project" value="TreeGrafter"/>
</dbReference>
<reference evidence="4 5" key="2">
    <citation type="submission" date="2020-07" db="EMBL/GenBank/DDBJ databases">
        <title>Genome assembly of wild tea tree DASZ reveals pedigree and selection history of tea varieties.</title>
        <authorList>
            <person name="Zhang W."/>
        </authorList>
    </citation>
    <scope>NUCLEOTIDE SEQUENCE [LARGE SCALE GENOMIC DNA]</scope>
    <source>
        <strain evidence="5">cv. G240</strain>
        <tissue evidence="4">Leaf</tissue>
    </source>
</reference>
<evidence type="ECO:0000313" key="4">
    <source>
        <dbReference type="EMBL" id="KAF5956135.1"/>
    </source>
</evidence>
<dbReference type="SUPFAM" id="SSF52518">
    <property type="entry name" value="Thiamin diphosphate-binding fold (THDP-binding)"/>
    <property type="match status" value="1"/>
</dbReference>
<dbReference type="EMBL" id="JACBKZ010000003">
    <property type="protein sequence ID" value="KAF5956135.1"/>
    <property type="molecule type" value="Genomic_DNA"/>
</dbReference>
<dbReference type="InterPro" id="IPR029061">
    <property type="entry name" value="THDP-binding"/>
</dbReference>
<keyword evidence="1" id="KW-0677">Repeat</keyword>
<proteinExistence type="predicted"/>